<gene>
    <name evidence="8" type="ORF">UMAG_05981</name>
</gene>
<feature type="transmembrane region" description="Helical" evidence="6">
    <location>
        <begin position="199"/>
        <end position="222"/>
    </location>
</feature>
<dbReference type="InterPro" id="IPR020846">
    <property type="entry name" value="MFS_dom"/>
</dbReference>
<protein>
    <recommendedName>
        <fullName evidence="7">Major facilitator superfamily (MFS) profile domain-containing protein</fullName>
    </recommendedName>
</protein>
<feature type="transmembrane region" description="Helical" evidence="6">
    <location>
        <begin position="107"/>
        <end position="128"/>
    </location>
</feature>
<dbReference type="eggNOG" id="KOG0255">
    <property type="taxonomic scope" value="Eukaryota"/>
</dbReference>
<evidence type="ECO:0000256" key="3">
    <source>
        <dbReference type="ARBA" id="ARBA00022989"/>
    </source>
</evidence>
<feature type="transmembrane region" description="Helical" evidence="6">
    <location>
        <begin position="169"/>
        <end position="187"/>
    </location>
</feature>
<feature type="region of interest" description="Disordered" evidence="5">
    <location>
        <begin position="1"/>
        <end position="44"/>
    </location>
</feature>
<feature type="domain" description="Major facilitator superfamily (MFS) profile" evidence="7">
    <location>
        <begin position="69"/>
        <end position="503"/>
    </location>
</feature>
<dbReference type="InParanoid" id="A0A0D1BUV3"/>
<dbReference type="KEGG" id="uma:UMAG_05981"/>
<feature type="transmembrane region" description="Helical" evidence="6">
    <location>
        <begin position="73"/>
        <end position="95"/>
    </location>
</feature>
<dbReference type="Pfam" id="PF07690">
    <property type="entry name" value="MFS_1"/>
    <property type="match status" value="1"/>
</dbReference>
<evidence type="ECO:0000256" key="1">
    <source>
        <dbReference type="ARBA" id="ARBA00004141"/>
    </source>
</evidence>
<dbReference type="GO" id="GO:0005886">
    <property type="term" value="C:plasma membrane"/>
    <property type="evidence" value="ECO:0000318"/>
    <property type="project" value="GO_Central"/>
</dbReference>
<evidence type="ECO:0000256" key="2">
    <source>
        <dbReference type="ARBA" id="ARBA00022692"/>
    </source>
</evidence>
<sequence>MSAEINKATHKSEHTSIADVDLEDADATSTHHGSLSPEPEPEPAGKEGVIYIDWASNDPEHPQNWTRIKKWRCALTVMTFSFASACMSAGYGQAYSGVNRDFGGVNYVAYQSGITVYLIGIAFAPMLLAPVSERFGRYPVMMVAAFLNLVLFLGQALARNLETIVVTRFLQGCFGSVGNSMSGGYFADMFDAEQRGHVLCLYALCLFAAQSFSPVYASWVAIKISWRWIFWIQASVCLFSFICFALFLREPRPSVLLSKRAKKLTAETGIEHRARLAGQGAYAQVSLKESLLRPISYLVTEPIIIFYSLWIGFAWACSYLLLSAIPIVFGAYGWNNGQKNLPQLCTFIGCFLSFWFNRWFQERFYRRDARKAIAAGRNKPDPESRLYACMVGAFAFPIGGFIFAWTGRSNLPWIAPCIGLVIINFGIFAIYLSAYTYLADAYETYASSALAAQSCFRNTLAAFFPLFSKTMYEKMGAQYASTLVAVIGLVLGILPFVLMWRGREIRSRSPAQMALAAAEEERSTD</sequence>
<feature type="transmembrane region" description="Helical" evidence="6">
    <location>
        <begin position="140"/>
        <end position="157"/>
    </location>
</feature>
<dbReference type="Proteomes" id="UP000000561">
    <property type="component" value="Chromosome 21"/>
</dbReference>
<feature type="transmembrane region" description="Helical" evidence="6">
    <location>
        <begin position="341"/>
        <end position="360"/>
    </location>
</feature>
<dbReference type="CDD" id="cd17323">
    <property type="entry name" value="MFS_Tpo1_MDR_like"/>
    <property type="match status" value="1"/>
</dbReference>
<dbReference type="OrthoDB" id="5376138at2759"/>
<dbReference type="GeneID" id="23565716"/>
<name>A0A0D1BUV3_MYCMD</name>
<evidence type="ECO:0000256" key="6">
    <source>
        <dbReference type="SAM" id="Phobius"/>
    </source>
</evidence>
<dbReference type="RefSeq" id="XP_011392364.1">
    <property type="nucleotide sequence ID" value="XM_011394062.1"/>
</dbReference>
<proteinExistence type="predicted"/>
<feature type="transmembrane region" description="Helical" evidence="6">
    <location>
        <begin position="228"/>
        <end position="248"/>
    </location>
</feature>
<dbReference type="AlphaFoldDB" id="A0A0D1BUV3"/>
<keyword evidence="4 6" id="KW-0472">Membrane</keyword>
<evidence type="ECO:0000313" key="9">
    <source>
        <dbReference type="Proteomes" id="UP000000561"/>
    </source>
</evidence>
<dbReference type="FunFam" id="1.20.1250.20:FF:000082">
    <property type="entry name" value="MFS multidrug transporter, putative"/>
    <property type="match status" value="1"/>
</dbReference>
<reference evidence="8 9" key="1">
    <citation type="journal article" date="2006" name="Nature">
        <title>Insights from the genome of the biotrophic fungal plant pathogen Ustilago maydis.</title>
        <authorList>
            <person name="Kamper J."/>
            <person name="Kahmann R."/>
            <person name="Bolker M."/>
            <person name="Ma L.J."/>
            <person name="Brefort T."/>
            <person name="Saville B.J."/>
            <person name="Banuett F."/>
            <person name="Kronstad J.W."/>
            <person name="Gold S.E."/>
            <person name="Muller O."/>
            <person name="Perlin M.H."/>
            <person name="Wosten H.A."/>
            <person name="de Vries R."/>
            <person name="Ruiz-Herrera J."/>
            <person name="Reynaga-Pena C.G."/>
            <person name="Snetselaar K."/>
            <person name="McCann M."/>
            <person name="Perez-Martin J."/>
            <person name="Feldbrugge M."/>
            <person name="Basse C.W."/>
            <person name="Steinberg G."/>
            <person name="Ibeas J.I."/>
            <person name="Holloman W."/>
            <person name="Guzman P."/>
            <person name="Farman M."/>
            <person name="Stajich J.E."/>
            <person name="Sentandreu R."/>
            <person name="Gonzalez-Prieto J.M."/>
            <person name="Kennell J.C."/>
            <person name="Molina L."/>
            <person name="Schirawski J."/>
            <person name="Mendoza-Mendoza A."/>
            <person name="Greilinger D."/>
            <person name="Munch K."/>
            <person name="Rossel N."/>
            <person name="Scherer M."/>
            <person name="Vranes M."/>
            <person name="Ladendorf O."/>
            <person name="Vincon V."/>
            <person name="Fuchs U."/>
            <person name="Sandrock B."/>
            <person name="Meng S."/>
            <person name="Ho E.C."/>
            <person name="Cahill M.J."/>
            <person name="Boyce K.J."/>
            <person name="Klose J."/>
            <person name="Klosterman S.J."/>
            <person name="Deelstra H.J."/>
            <person name="Ortiz-Castellanos L."/>
            <person name="Li W."/>
            <person name="Sanchez-Alonso P."/>
            <person name="Schreier P.H."/>
            <person name="Hauser-Hahn I."/>
            <person name="Vaupel M."/>
            <person name="Koopmann E."/>
            <person name="Friedrich G."/>
            <person name="Voss H."/>
            <person name="Schluter T."/>
            <person name="Margolis J."/>
            <person name="Platt D."/>
            <person name="Swimmer C."/>
            <person name="Gnirke A."/>
            <person name="Chen F."/>
            <person name="Vysotskaia V."/>
            <person name="Mannhaupt G."/>
            <person name="Guldener U."/>
            <person name="Munsterkotter M."/>
            <person name="Haase D."/>
            <person name="Oesterheld M."/>
            <person name="Mewes H.W."/>
            <person name="Mauceli E.W."/>
            <person name="DeCaprio D."/>
            <person name="Wade C.M."/>
            <person name="Butler J."/>
            <person name="Young S."/>
            <person name="Jaffe D.B."/>
            <person name="Calvo S."/>
            <person name="Nusbaum C."/>
            <person name="Galagan J."/>
            <person name="Birren B.W."/>
        </authorList>
    </citation>
    <scope>NUCLEOTIDE SEQUENCE [LARGE SCALE GENOMIC DNA]</scope>
    <source>
        <strain evidence="9">DSM 14603 / FGSC 9021 / UM521</strain>
    </source>
</reference>
<evidence type="ECO:0000256" key="5">
    <source>
        <dbReference type="SAM" id="MobiDB-lite"/>
    </source>
</evidence>
<dbReference type="SUPFAM" id="SSF103473">
    <property type="entry name" value="MFS general substrate transporter"/>
    <property type="match status" value="1"/>
</dbReference>
<feature type="transmembrane region" description="Helical" evidence="6">
    <location>
        <begin position="413"/>
        <end position="438"/>
    </location>
</feature>
<feature type="transmembrane region" description="Helical" evidence="6">
    <location>
        <begin position="445"/>
        <end position="467"/>
    </location>
</feature>
<keyword evidence="2 6" id="KW-0812">Transmembrane</keyword>
<dbReference type="InterPro" id="IPR011701">
    <property type="entry name" value="MFS"/>
</dbReference>
<dbReference type="GO" id="GO:0022857">
    <property type="term" value="F:transmembrane transporter activity"/>
    <property type="evidence" value="ECO:0000318"/>
    <property type="project" value="GO_Central"/>
</dbReference>
<dbReference type="VEuPathDB" id="FungiDB:UMAG_05981"/>
<dbReference type="EMBL" id="CM003160">
    <property type="protein sequence ID" value="KIS65892.1"/>
    <property type="molecule type" value="Genomic_DNA"/>
</dbReference>
<feature type="transmembrane region" description="Helical" evidence="6">
    <location>
        <begin position="479"/>
        <end position="500"/>
    </location>
</feature>
<dbReference type="GO" id="GO:0055085">
    <property type="term" value="P:transmembrane transport"/>
    <property type="evidence" value="ECO:0000318"/>
    <property type="project" value="GO_Central"/>
</dbReference>
<comment type="subcellular location">
    <subcellularLocation>
        <location evidence="1">Membrane</location>
        <topology evidence="1">Multi-pass membrane protein</topology>
    </subcellularLocation>
</comment>
<dbReference type="PROSITE" id="PS50850">
    <property type="entry name" value="MFS"/>
    <property type="match status" value="1"/>
</dbReference>
<feature type="transmembrane region" description="Helical" evidence="6">
    <location>
        <begin position="303"/>
        <end position="329"/>
    </location>
</feature>
<feature type="transmembrane region" description="Helical" evidence="6">
    <location>
        <begin position="386"/>
        <end position="407"/>
    </location>
</feature>
<dbReference type="InterPro" id="IPR036259">
    <property type="entry name" value="MFS_trans_sf"/>
</dbReference>
<evidence type="ECO:0000313" key="8">
    <source>
        <dbReference type="EMBL" id="KIS65892.1"/>
    </source>
</evidence>
<organism evidence="8 9">
    <name type="scientific">Mycosarcoma maydis</name>
    <name type="common">Corn smut fungus</name>
    <name type="synonym">Ustilago maydis</name>
    <dbReference type="NCBI Taxonomy" id="5270"/>
    <lineage>
        <taxon>Eukaryota</taxon>
        <taxon>Fungi</taxon>
        <taxon>Dikarya</taxon>
        <taxon>Basidiomycota</taxon>
        <taxon>Ustilaginomycotina</taxon>
        <taxon>Ustilaginomycetes</taxon>
        <taxon>Ustilaginales</taxon>
        <taxon>Ustilaginaceae</taxon>
        <taxon>Mycosarcoma</taxon>
    </lineage>
</organism>
<accession>A0A0D1BUV3</accession>
<dbReference type="PANTHER" id="PTHR23502:SF134">
    <property type="entry name" value="MAJOR FACILITATOR SUPERFAMILY (MFS) PROFILE DOMAIN-CONTAINING PROTEIN-RELATED"/>
    <property type="match status" value="1"/>
</dbReference>
<keyword evidence="9" id="KW-1185">Reference proteome</keyword>
<dbReference type="Gene3D" id="1.20.1250.20">
    <property type="entry name" value="MFS general substrate transporter like domains"/>
    <property type="match status" value="1"/>
</dbReference>
<dbReference type="PANTHER" id="PTHR23502">
    <property type="entry name" value="MAJOR FACILITATOR SUPERFAMILY"/>
    <property type="match status" value="1"/>
</dbReference>
<evidence type="ECO:0000256" key="4">
    <source>
        <dbReference type="ARBA" id="ARBA00023136"/>
    </source>
</evidence>
<evidence type="ECO:0000259" key="7">
    <source>
        <dbReference type="PROSITE" id="PS50850"/>
    </source>
</evidence>
<keyword evidence="3 6" id="KW-1133">Transmembrane helix</keyword>